<keyword evidence="4" id="KW-1185">Reference proteome</keyword>
<dbReference type="PANTHER" id="PTHR35149:SF2">
    <property type="entry name" value="DUF262 DOMAIN-CONTAINING PROTEIN"/>
    <property type="match status" value="1"/>
</dbReference>
<dbReference type="InterPro" id="IPR011089">
    <property type="entry name" value="GmrSD_C"/>
</dbReference>
<dbReference type="EMBL" id="QQXK01000051">
    <property type="protein sequence ID" value="RII40898.1"/>
    <property type="molecule type" value="Genomic_DNA"/>
</dbReference>
<dbReference type="Pfam" id="PF07510">
    <property type="entry name" value="GmrSD_C"/>
    <property type="match status" value="1"/>
</dbReference>
<dbReference type="RefSeq" id="WP_119426019.1">
    <property type="nucleotide sequence ID" value="NZ_QQXK01000051.1"/>
</dbReference>
<feature type="domain" description="GmrSD restriction endonucleases N-terminal" evidence="1">
    <location>
        <begin position="9"/>
        <end position="215"/>
    </location>
</feature>
<evidence type="ECO:0000259" key="1">
    <source>
        <dbReference type="Pfam" id="PF03235"/>
    </source>
</evidence>
<dbReference type="Proteomes" id="UP000265419">
    <property type="component" value="Unassembled WGS sequence"/>
</dbReference>
<name>A0A399J603_9MICC</name>
<protein>
    <submittedName>
        <fullName evidence="3">DUF262 domain-containing protein</fullName>
    </submittedName>
</protein>
<dbReference type="AlphaFoldDB" id="A0A399J603"/>
<dbReference type="Pfam" id="PF03235">
    <property type="entry name" value="GmrSD_N"/>
    <property type="match status" value="1"/>
</dbReference>
<organism evidence="3 4">
    <name type="scientific">Galactobacter valiniphilus</name>
    <dbReference type="NCBI Taxonomy" id="2676122"/>
    <lineage>
        <taxon>Bacteria</taxon>
        <taxon>Bacillati</taxon>
        <taxon>Actinomycetota</taxon>
        <taxon>Actinomycetes</taxon>
        <taxon>Micrococcales</taxon>
        <taxon>Micrococcaceae</taxon>
        <taxon>Galactobacter</taxon>
    </lineage>
</organism>
<evidence type="ECO:0000313" key="3">
    <source>
        <dbReference type="EMBL" id="RII40898.1"/>
    </source>
</evidence>
<reference evidence="3 4" key="1">
    <citation type="submission" date="2018-07" db="EMBL/GenBank/DDBJ databases">
        <title>Arthrobacter sp. nov., isolated from raw cow's milk with high bacterial count.</title>
        <authorList>
            <person name="Hahne J."/>
            <person name="Isele D."/>
            <person name="Lipski A."/>
        </authorList>
    </citation>
    <scope>NUCLEOTIDE SEQUENCE [LARGE SCALE GENOMIC DNA]</scope>
    <source>
        <strain evidence="3 4">JZ R-35</strain>
    </source>
</reference>
<evidence type="ECO:0000313" key="4">
    <source>
        <dbReference type="Proteomes" id="UP000265419"/>
    </source>
</evidence>
<sequence>MRGQVTEVYKIYDGSSNQLRVPVYQRNYDWKHKQCLQLMVDLEDLVASDRPKHFFGAVVGKPETAWSWVVIDGQQRLTTVSLLMLALTDAIAAEQIAVKDPRLADRIRSSYLVTEDENTPRFRLKPVKDDAEAYKRLFGPESERIQASNVTSNYDFFREHLRNTGVTADDLWDAICKLEVMHLDLEPHDDPQRIFESLNSTGLALSEADKVRNLVLMGLKAAEQERVYEDYWNRIEKNVDFKTTAFLRSYLITKSAKTPRIDQVFDSFKAFSAHEGTNGAELLGEVRSYSDAHRRLAQAKTGLPAADRHLRSLNLMGLEVQLPFLMPVLLDVDAGRISESDFVQTLRILESYLFRRIACSIPTSGLNKVFATLYKEVRRLRPAEESFSDVLTYSLSRKSGSGRFPDDAEFRSDLMTGEVYKYYPDRRRYLFDSLENLESNDVRDVAAGLESGGLSVEHIMPQTLTAAWREELGEGAEEIHHEWLHRLGNLTVTGYNSRYSNSDFTAKKTVEGGFDASPYRLNERIKKASRWTREKMQARSEQLADQALAYWIKPTTAFAPPQPQLPVEVLGDDTDFTNRAVVAFEFGDAKTSVRNWRELLVSVVQELTARDREGVFTFARTSDWFTVVGETHNNGKGKKEIVPGLVLGTSSSTSAKVSLLRRMFAALSVDTEELVMTFRREEASEEAVEATEPRRFGEVLALVEQLQEFVGGQAEPDDTESVLRDLLVATRGYEPADPKAVLGMLPAAFVKDPERVRTMTAEQVFALVAARRSAAEQLDPDSVHDSLVSGDLVKWLERLAEVA</sequence>
<feature type="domain" description="GmrSD restriction endonucleases C-terminal" evidence="2">
    <location>
        <begin position="405"/>
        <end position="545"/>
    </location>
</feature>
<dbReference type="PANTHER" id="PTHR35149">
    <property type="entry name" value="SLL5132 PROTEIN"/>
    <property type="match status" value="1"/>
</dbReference>
<gene>
    <name evidence="3" type="ORF">DWB68_15500</name>
</gene>
<proteinExistence type="predicted"/>
<dbReference type="InterPro" id="IPR004919">
    <property type="entry name" value="GmrSD_N"/>
</dbReference>
<accession>A0A399J603</accession>
<evidence type="ECO:0000259" key="2">
    <source>
        <dbReference type="Pfam" id="PF07510"/>
    </source>
</evidence>
<comment type="caution">
    <text evidence="3">The sequence shown here is derived from an EMBL/GenBank/DDBJ whole genome shotgun (WGS) entry which is preliminary data.</text>
</comment>